<keyword evidence="18" id="KW-1185">Reference proteome</keyword>
<dbReference type="PANTHER" id="PTHR46223:SF4">
    <property type="entry name" value="HISTONE-LYSINE N-METHYLTRANSFERASE-RELATED"/>
    <property type="match status" value="1"/>
</dbReference>
<dbReference type="InterPro" id="IPR003616">
    <property type="entry name" value="Post-SET_dom"/>
</dbReference>
<dbReference type="Pfam" id="PF05033">
    <property type="entry name" value="Pre-SET"/>
    <property type="match status" value="1"/>
</dbReference>
<feature type="domain" description="SET" evidence="14">
    <location>
        <begin position="109"/>
        <end position="225"/>
    </location>
</feature>
<evidence type="ECO:0000313" key="17">
    <source>
        <dbReference type="EMBL" id="CAB0028708.1"/>
    </source>
</evidence>
<keyword evidence="9 11" id="KW-0156">Chromatin regulator</keyword>
<organism evidence="17 18">
    <name type="scientific">Trichogramma brassicae</name>
    <dbReference type="NCBI Taxonomy" id="86971"/>
    <lineage>
        <taxon>Eukaryota</taxon>
        <taxon>Metazoa</taxon>
        <taxon>Ecdysozoa</taxon>
        <taxon>Arthropoda</taxon>
        <taxon>Hexapoda</taxon>
        <taxon>Insecta</taxon>
        <taxon>Pterygota</taxon>
        <taxon>Neoptera</taxon>
        <taxon>Endopterygota</taxon>
        <taxon>Hymenoptera</taxon>
        <taxon>Apocrita</taxon>
        <taxon>Proctotrupomorpha</taxon>
        <taxon>Chalcidoidea</taxon>
        <taxon>Trichogrammatidae</taxon>
        <taxon>Trichogramma</taxon>
    </lineage>
</organism>
<evidence type="ECO:0000256" key="10">
    <source>
        <dbReference type="ARBA" id="ARBA00023242"/>
    </source>
</evidence>
<feature type="domain" description="Pre-SET" evidence="15">
    <location>
        <begin position="46"/>
        <end position="106"/>
    </location>
</feature>
<dbReference type="Gene3D" id="2.170.270.10">
    <property type="entry name" value="SET domain"/>
    <property type="match status" value="1"/>
</dbReference>
<evidence type="ECO:0000259" key="16">
    <source>
        <dbReference type="PROSITE" id="PS50868"/>
    </source>
</evidence>
<dbReference type="SMART" id="SM00317">
    <property type="entry name" value="SET"/>
    <property type="match status" value="1"/>
</dbReference>
<evidence type="ECO:0000256" key="4">
    <source>
        <dbReference type="ARBA" id="ARBA00022603"/>
    </source>
</evidence>
<evidence type="ECO:0000256" key="5">
    <source>
        <dbReference type="ARBA" id="ARBA00022679"/>
    </source>
</evidence>
<feature type="binding site" evidence="13">
    <location>
        <position position="92"/>
    </location>
    <ligand>
        <name>Zn(2+)</name>
        <dbReference type="ChEBI" id="CHEBI:29105"/>
        <label>2</label>
    </ligand>
</feature>
<feature type="binding site" evidence="13">
    <location>
        <position position="94"/>
    </location>
    <ligand>
        <name>Zn(2+)</name>
        <dbReference type="ChEBI" id="CHEBI:29105"/>
        <label>3</label>
    </ligand>
</feature>
<dbReference type="PANTHER" id="PTHR46223">
    <property type="entry name" value="HISTONE-LYSINE N-METHYLTRANSFERASE SUV39H"/>
    <property type="match status" value="1"/>
</dbReference>
<keyword evidence="10 11" id="KW-0539">Nucleus</keyword>
<proteinExistence type="inferred from homology"/>
<keyword evidence="5 11" id="KW-0808">Transferase</keyword>
<keyword evidence="7 11" id="KW-0479">Metal-binding</keyword>
<feature type="binding site" evidence="12">
    <location>
        <begin position="194"/>
        <end position="195"/>
    </location>
    <ligand>
        <name>S-adenosyl-L-methionine</name>
        <dbReference type="ChEBI" id="CHEBI:59789"/>
    </ligand>
</feature>
<dbReference type="InterPro" id="IPR001214">
    <property type="entry name" value="SET_dom"/>
</dbReference>
<dbReference type="PROSITE" id="PS50280">
    <property type="entry name" value="SET"/>
    <property type="match status" value="1"/>
</dbReference>
<feature type="binding site" evidence="13">
    <location>
        <position position="197"/>
    </location>
    <ligand>
        <name>Zn(2+)</name>
        <dbReference type="ChEBI" id="CHEBI:29105"/>
        <label>4</label>
    </ligand>
</feature>
<reference evidence="17 18" key="1">
    <citation type="submission" date="2020-02" db="EMBL/GenBank/DDBJ databases">
        <authorList>
            <person name="Ferguson B K."/>
        </authorList>
    </citation>
    <scope>NUCLEOTIDE SEQUENCE [LARGE SCALE GENOMIC DNA]</scope>
</reference>
<dbReference type="EC" id="2.1.1.355" evidence="11"/>
<dbReference type="OrthoDB" id="1045173at2759"/>
<dbReference type="GO" id="GO:0008270">
    <property type="term" value="F:zinc ion binding"/>
    <property type="evidence" value="ECO:0007669"/>
    <property type="project" value="UniProtKB-UniRule"/>
</dbReference>
<evidence type="ECO:0000256" key="1">
    <source>
        <dbReference type="ARBA" id="ARBA00004123"/>
    </source>
</evidence>
<evidence type="ECO:0000259" key="15">
    <source>
        <dbReference type="PROSITE" id="PS50867"/>
    </source>
</evidence>
<feature type="binding site" evidence="13">
    <location>
        <position position="61"/>
    </location>
    <ligand>
        <name>Zn(2+)</name>
        <dbReference type="ChEBI" id="CHEBI:29105"/>
        <label>2</label>
    </ligand>
</feature>
<feature type="binding site" evidence="13">
    <location>
        <position position="88"/>
    </location>
    <ligand>
        <name>Zn(2+)</name>
        <dbReference type="ChEBI" id="CHEBI:29105"/>
        <label>2</label>
    </ligand>
</feature>
<dbReference type="PROSITE" id="PS50867">
    <property type="entry name" value="PRE_SET"/>
    <property type="match status" value="1"/>
</dbReference>
<feature type="binding site" evidence="12">
    <location>
        <position position="239"/>
    </location>
    <ligand>
        <name>S-adenosyl-L-methionine</name>
        <dbReference type="ChEBI" id="CHEBI:59789"/>
    </ligand>
</feature>
<comment type="similarity">
    <text evidence="11">Belongs to the class V-like SAM-binding methyltransferase superfamily. Histone-lysine methyltransferase family. Suvar3-9 subfamily.</text>
</comment>
<evidence type="ECO:0000256" key="3">
    <source>
        <dbReference type="ARBA" id="ARBA00022454"/>
    </source>
</evidence>
<evidence type="ECO:0000256" key="6">
    <source>
        <dbReference type="ARBA" id="ARBA00022691"/>
    </source>
</evidence>
<comment type="catalytic activity">
    <reaction evidence="11">
        <text>L-lysyl(9)-[histone H3] + 3 S-adenosyl-L-methionine = N(6),N(6),N(6)-trimethyl-L-lysyl(9)-[histone H3] + 3 S-adenosyl-L-homocysteine + 3 H(+)</text>
        <dbReference type="Rhea" id="RHEA:60276"/>
        <dbReference type="Rhea" id="RHEA-COMP:15538"/>
        <dbReference type="Rhea" id="RHEA-COMP:15546"/>
        <dbReference type="ChEBI" id="CHEBI:15378"/>
        <dbReference type="ChEBI" id="CHEBI:29969"/>
        <dbReference type="ChEBI" id="CHEBI:57856"/>
        <dbReference type="ChEBI" id="CHEBI:59789"/>
        <dbReference type="ChEBI" id="CHEBI:61961"/>
        <dbReference type="EC" id="2.1.1.355"/>
    </reaction>
</comment>
<evidence type="ECO:0000256" key="8">
    <source>
        <dbReference type="ARBA" id="ARBA00022833"/>
    </source>
</evidence>
<dbReference type="GO" id="GO:0032259">
    <property type="term" value="P:methylation"/>
    <property type="evidence" value="ECO:0007669"/>
    <property type="project" value="UniProtKB-KW"/>
</dbReference>
<dbReference type="InterPro" id="IPR050973">
    <property type="entry name" value="H3K9_Histone-Lys_N-MTase"/>
</dbReference>
<feature type="domain" description="Post-SET" evidence="16">
    <location>
        <begin position="234"/>
        <end position="250"/>
    </location>
</feature>
<evidence type="ECO:0000256" key="9">
    <source>
        <dbReference type="ARBA" id="ARBA00022853"/>
    </source>
</evidence>
<dbReference type="InterPro" id="IPR007728">
    <property type="entry name" value="Pre-SET_dom"/>
</dbReference>
<evidence type="ECO:0000256" key="13">
    <source>
        <dbReference type="PIRSR" id="PIRSR009343-2"/>
    </source>
</evidence>
<dbReference type="SUPFAM" id="SSF82199">
    <property type="entry name" value="SET domain"/>
    <property type="match status" value="1"/>
</dbReference>
<dbReference type="InterPro" id="IPR046341">
    <property type="entry name" value="SET_dom_sf"/>
</dbReference>
<dbReference type="InterPro" id="IPR011381">
    <property type="entry name" value="H3-K9_MeTrfase_SUV39H1/2-like"/>
</dbReference>
<sequence>MNDIAKNQPNIKVENDVDLEGPPANFTYINVYQATEGVIIPEDPIIGCGCDSCDWKKRDCCYAQYGALLPYTATGRIRVKPGTPIYECNKRCSCSDDCRNRVVQKGSNAKLCIFRTDNGRGWGVKTLRIITKGTFVIQYVGEVITNEVAGVRSKKHEQTGRTYLFDLDYNEPDGSPCKYTVDAEERGNVSHFINHSCEPNLAVYALALFATRDIKQNEEITFDYNSQGQKLDQGNIRCKCGAAGCKRYLF</sequence>
<feature type="binding site" evidence="13">
    <location>
        <position position="53"/>
    </location>
    <ligand>
        <name>Zn(2+)</name>
        <dbReference type="ChEBI" id="CHEBI:29105"/>
        <label>1</label>
    </ligand>
</feature>
<keyword evidence="4 11" id="KW-0489">Methyltransferase</keyword>
<dbReference type="GO" id="GO:0005694">
    <property type="term" value="C:chromosome"/>
    <property type="evidence" value="ECO:0007669"/>
    <property type="project" value="UniProtKB-SubCell"/>
</dbReference>
<keyword evidence="8 11" id="KW-0862">Zinc</keyword>
<feature type="binding site" evidence="12">
    <location>
        <begin position="120"/>
        <end position="122"/>
    </location>
    <ligand>
        <name>S-adenosyl-L-methionine</name>
        <dbReference type="ChEBI" id="CHEBI:59789"/>
    </ligand>
</feature>
<dbReference type="PIRSF" id="PIRSF009343">
    <property type="entry name" value="SUV39_SET"/>
    <property type="match status" value="1"/>
</dbReference>
<feature type="binding site" evidence="13">
    <location>
        <position position="98"/>
    </location>
    <ligand>
        <name>Zn(2+)</name>
        <dbReference type="ChEBI" id="CHEBI:29105"/>
        <label>3</label>
    </ligand>
</feature>
<dbReference type="AlphaFoldDB" id="A0A6H5HTI3"/>
<feature type="binding site" evidence="12">
    <location>
        <position position="224"/>
    </location>
    <ligand>
        <name>S-adenosyl-L-methionine</name>
        <dbReference type="ChEBI" id="CHEBI:59789"/>
    </ligand>
</feature>
<keyword evidence="6 11" id="KW-0949">S-adenosyl-L-methionine</keyword>
<feature type="binding site" evidence="13">
    <location>
        <position position="53"/>
    </location>
    <ligand>
        <name>Zn(2+)</name>
        <dbReference type="ChEBI" id="CHEBI:29105"/>
        <label>3</label>
    </ligand>
</feature>
<evidence type="ECO:0000256" key="7">
    <source>
        <dbReference type="ARBA" id="ARBA00022723"/>
    </source>
</evidence>
<gene>
    <name evidence="17" type="ORF">TBRA_LOCUS846</name>
</gene>
<evidence type="ECO:0000256" key="12">
    <source>
        <dbReference type="PIRSR" id="PIRSR009343-1"/>
    </source>
</evidence>
<dbReference type="Pfam" id="PF00856">
    <property type="entry name" value="SET"/>
    <property type="match status" value="1"/>
</dbReference>
<dbReference type="GO" id="GO:0140949">
    <property type="term" value="F:histone H3K9 trimethyltransferase activity"/>
    <property type="evidence" value="ECO:0007669"/>
    <property type="project" value="UniProtKB-EC"/>
</dbReference>
<feature type="binding site" evidence="13">
    <location>
        <position position="50"/>
    </location>
    <ligand>
        <name>Zn(2+)</name>
        <dbReference type="ChEBI" id="CHEBI:29105"/>
        <label>1</label>
    </ligand>
</feature>
<protein>
    <recommendedName>
        <fullName evidence="11">Histone-lysine N-methyltransferase</fullName>
        <ecNumber evidence="11">2.1.1.355</ecNumber>
    </recommendedName>
</protein>
<feature type="binding site" evidence="13">
    <location>
        <position position="88"/>
    </location>
    <ligand>
        <name>Zn(2+)</name>
        <dbReference type="ChEBI" id="CHEBI:29105"/>
        <label>3</label>
    </ligand>
</feature>
<feature type="binding site" evidence="13">
    <location>
        <position position="238"/>
    </location>
    <ligand>
        <name>Zn(2+)</name>
        <dbReference type="ChEBI" id="CHEBI:29105"/>
        <label>4</label>
    </ligand>
</feature>
<dbReference type="SMART" id="SM00468">
    <property type="entry name" value="PreSET"/>
    <property type="match status" value="1"/>
</dbReference>
<dbReference type="CDD" id="cd10542">
    <property type="entry name" value="SET_SUV39H"/>
    <property type="match status" value="1"/>
</dbReference>
<accession>A0A6H5HTI3</accession>
<feature type="binding site" evidence="13">
    <location>
        <position position="48"/>
    </location>
    <ligand>
        <name>Zn(2+)</name>
        <dbReference type="ChEBI" id="CHEBI:29105"/>
        <label>2</label>
    </ligand>
</feature>
<dbReference type="GO" id="GO:0005634">
    <property type="term" value="C:nucleus"/>
    <property type="evidence" value="ECO:0007669"/>
    <property type="project" value="UniProtKB-SubCell"/>
</dbReference>
<evidence type="ECO:0000256" key="11">
    <source>
        <dbReference type="PIRNR" id="PIRNR009343"/>
    </source>
</evidence>
<dbReference type="EMBL" id="CADCXV010000180">
    <property type="protein sequence ID" value="CAB0028708.1"/>
    <property type="molecule type" value="Genomic_DNA"/>
</dbReference>
<name>A0A6H5HTI3_9HYME</name>
<evidence type="ECO:0000313" key="18">
    <source>
        <dbReference type="Proteomes" id="UP000479190"/>
    </source>
</evidence>
<dbReference type="PROSITE" id="PS50868">
    <property type="entry name" value="POST_SET"/>
    <property type="match status" value="1"/>
</dbReference>
<feature type="binding site" evidence="13">
    <location>
        <position position="240"/>
    </location>
    <ligand>
        <name>Zn(2+)</name>
        <dbReference type="ChEBI" id="CHEBI:29105"/>
        <label>4</label>
    </ligand>
</feature>
<feature type="binding site" evidence="13">
    <location>
        <position position="60"/>
    </location>
    <ligand>
        <name>Zn(2+)</name>
        <dbReference type="ChEBI" id="CHEBI:29105"/>
        <label>1</label>
    </ligand>
</feature>
<evidence type="ECO:0000259" key="14">
    <source>
        <dbReference type="PROSITE" id="PS50280"/>
    </source>
</evidence>
<comment type="subcellular location">
    <subcellularLocation>
        <location evidence="2">Chromosome</location>
    </subcellularLocation>
    <subcellularLocation>
        <location evidence="1 11">Nucleus</location>
    </subcellularLocation>
</comment>
<keyword evidence="3" id="KW-0158">Chromosome</keyword>
<feature type="binding site" evidence="13">
    <location>
        <position position="48"/>
    </location>
    <ligand>
        <name>Zn(2+)</name>
        <dbReference type="ChEBI" id="CHEBI:29105"/>
        <label>1</label>
    </ligand>
</feature>
<feature type="binding site" evidence="13">
    <location>
        <position position="245"/>
    </location>
    <ligand>
        <name>Zn(2+)</name>
        <dbReference type="ChEBI" id="CHEBI:29105"/>
        <label>4</label>
    </ligand>
</feature>
<dbReference type="Proteomes" id="UP000479190">
    <property type="component" value="Unassembled WGS sequence"/>
</dbReference>
<evidence type="ECO:0000256" key="2">
    <source>
        <dbReference type="ARBA" id="ARBA00004286"/>
    </source>
</evidence>